<proteinExistence type="predicted"/>
<dbReference type="SUPFAM" id="SSF53850">
    <property type="entry name" value="Periplasmic binding protein-like II"/>
    <property type="match status" value="1"/>
</dbReference>
<sequence length="307" mass="32712">MRKKPASASKRSPATKERFAALLASFATAALAAILLLSASGARGQQIPDQVSADALRVCADPANMPYSNMTGEGFENQIAAIVADELKVPVRNYFMPQGPGFVRNTLGRRLCDVVIGYAAGADPVLHTNPYYQSVYVLVVKAGGPFDGVEQLADPRLKEARLGVMAATPPADHLLEYGLLPKARTYSLLVDRRFASPAEDMLADLAKGEIDGALLWGPTAGAFAASSPTKLKVVPLLKEAERPAMTYRITMGVRPTDHAWKQTLNTVLRKRAADIEKVLLAAHVPLVDEDGALITAAAPAGDTRIGQ</sequence>
<dbReference type="GeneID" id="95775175"/>
<dbReference type="InterPro" id="IPR022448">
    <property type="entry name" value="Quinoprotein_dehydrogenase"/>
</dbReference>
<dbReference type="EMBL" id="VAUP01000035">
    <property type="protein sequence ID" value="TLX41833.1"/>
    <property type="molecule type" value="Genomic_DNA"/>
</dbReference>
<dbReference type="RefSeq" id="WP_138400698.1">
    <property type="nucleotide sequence ID" value="NZ_JBAFVI010000005.1"/>
</dbReference>
<dbReference type="PANTHER" id="PTHR35936">
    <property type="entry name" value="MEMBRANE-BOUND LYTIC MUREIN TRANSGLYCOSYLASE F"/>
    <property type="match status" value="1"/>
</dbReference>
<feature type="domain" description="Solute-binding protein family 3/N-terminal" evidence="2">
    <location>
        <begin position="55"/>
        <end position="282"/>
    </location>
</feature>
<gene>
    <name evidence="3" type="ORF">FBQ73_17115</name>
</gene>
<evidence type="ECO:0000313" key="4">
    <source>
        <dbReference type="Proteomes" id="UP000305131"/>
    </source>
</evidence>
<dbReference type="AlphaFoldDB" id="A0A6C1KST8"/>
<reference evidence="3 4" key="1">
    <citation type="submission" date="2019-05" db="EMBL/GenBank/DDBJ databases">
        <authorList>
            <person name="Zhou X."/>
        </authorList>
    </citation>
    <scope>NUCLEOTIDE SEQUENCE [LARGE SCALE GENOMIC DNA]</scope>
    <source>
        <strain evidence="3 4">DSM 432</strain>
    </source>
</reference>
<dbReference type="NCBIfam" id="TIGR03871">
    <property type="entry name" value="ABC_peri_MoxJ_2"/>
    <property type="match status" value="1"/>
</dbReference>
<organism evidence="3 4">
    <name type="scientific">Xanthobacter autotrophicus</name>
    <dbReference type="NCBI Taxonomy" id="280"/>
    <lineage>
        <taxon>Bacteria</taxon>
        <taxon>Pseudomonadati</taxon>
        <taxon>Pseudomonadota</taxon>
        <taxon>Alphaproteobacteria</taxon>
        <taxon>Hyphomicrobiales</taxon>
        <taxon>Xanthobacteraceae</taxon>
        <taxon>Xanthobacter</taxon>
    </lineage>
</organism>
<evidence type="ECO:0000259" key="2">
    <source>
        <dbReference type="SMART" id="SM00062"/>
    </source>
</evidence>
<accession>A0A6C1KST8</accession>
<protein>
    <submittedName>
        <fullName evidence="3">Quinoprotein dehydrogenase-associated putative ABC transporter substrate-binding protein</fullName>
    </submittedName>
</protein>
<dbReference type="PANTHER" id="PTHR35936:SF17">
    <property type="entry name" value="ARGININE-BINDING EXTRACELLULAR PROTEIN ARTP"/>
    <property type="match status" value="1"/>
</dbReference>
<comment type="caution">
    <text evidence="3">The sequence shown here is derived from an EMBL/GenBank/DDBJ whole genome shotgun (WGS) entry which is preliminary data.</text>
</comment>
<evidence type="ECO:0000256" key="1">
    <source>
        <dbReference type="ARBA" id="ARBA00022729"/>
    </source>
</evidence>
<evidence type="ECO:0000313" key="3">
    <source>
        <dbReference type="EMBL" id="TLX41833.1"/>
    </source>
</evidence>
<dbReference type="Proteomes" id="UP000305131">
    <property type="component" value="Unassembled WGS sequence"/>
</dbReference>
<name>A0A6C1KST8_XANAU</name>
<dbReference type="OrthoDB" id="176845at2"/>
<dbReference type="Gene3D" id="3.40.190.10">
    <property type="entry name" value="Periplasmic binding protein-like II"/>
    <property type="match status" value="2"/>
</dbReference>
<dbReference type="InterPro" id="IPR001638">
    <property type="entry name" value="Solute-binding_3/MltF_N"/>
</dbReference>
<keyword evidence="1" id="KW-0732">Signal</keyword>
<dbReference type="SMART" id="SM00062">
    <property type="entry name" value="PBPb"/>
    <property type="match status" value="1"/>
</dbReference>